<feature type="non-terminal residue" evidence="1">
    <location>
        <position position="1"/>
    </location>
</feature>
<name>X0WC37_9ZZZZ</name>
<organism evidence="1">
    <name type="scientific">marine sediment metagenome</name>
    <dbReference type="NCBI Taxonomy" id="412755"/>
    <lineage>
        <taxon>unclassified sequences</taxon>
        <taxon>metagenomes</taxon>
        <taxon>ecological metagenomes</taxon>
    </lineage>
</organism>
<dbReference type="EMBL" id="BARS01037073">
    <property type="protein sequence ID" value="GAG22138.1"/>
    <property type="molecule type" value="Genomic_DNA"/>
</dbReference>
<protein>
    <recommendedName>
        <fullName evidence="2">4-vinyl reductase 4VR domain-containing protein</fullName>
    </recommendedName>
</protein>
<gene>
    <name evidence="1" type="ORF">S01H1_56886</name>
</gene>
<dbReference type="Pfam" id="PF19620">
    <property type="entry name" value="DUF6125"/>
    <property type="match status" value="1"/>
</dbReference>
<comment type="caution">
    <text evidence="1">The sequence shown here is derived from an EMBL/GenBank/DDBJ whole genome shotgun (WGS) entry which is preliminary data.</text>
</comment>
<evidence type="ECO:0000313" key="1">
    <source>
        <dbReference type="EMBL" id="GAG22138.1"/>
    </source>
</evidence>
<sequence length="172" mass="20107">IDMTLFDHLNKHQLKELLVKCWMTHDGSWFYICVKEFGIETANKLNKASIKALSPFEVQRVQKALGMKNTKVKTFEQLKAFINDGFSILKGDFMDFNYTFPRHNVLHWEMGNCFAYEGMKRIGIKEKYECGLLYRLGCWLSVVGVEFKLEPEINECVLHSQEKCVGDMIFNF</sequence>
<accession>X0WC37</accession>
<proteinExistence type="predicted"/>
<reference evidence="1" key="1">
    <citation type="journal article" date="2014" name="Front. Microbiol.">
        <title>High frequency of phylogenetically diverse reductive dehalogenase-homologous genes in deep subseafloor sedimentary metagenomes.</title>
        <authorList>
            <person name="Kawai M."/>
            <person name="Futagami T."/>
            <person name="Toyoda A."/>
            <person name="Takaki Y."/>
            <person name="Nishi S."/>
            <person name="Hori S."/>
            <person name="Arai W."/>
            <person name="Tsubouchi T."/>
            <person name="Morono Y."/>
            <person name="Uchiyama I."/>
            <person name="Ito T."/>
            <person name="Fujiyama A."/>
            <person name="Inagaki F."/>
            <person name="Takami H."/>
        </authorList>
    </citation>
    <scope>NUCLEOTIDE SEQUENCE</scope>
    <source>
        <strain evidence="1">Expedition CK06-06</strain>
    </source>
</reference>
<dbReference type="AlphaFoldDB" id="X0WC37"/>
<evidence type="ECO:0008006" key="2">
    <source>
        <dbReference type="Google" id="ProtNLM"/>
    </source>
</evidence>